<sequence>MRHLLYKEQKAVKEGKFLQTEYVCRVYPITPEAIMAFNALGYKNNEIIVPVHSFLPQEKDNMQLIENQAMNNLFRNEKKAIWNNLKYLTDYDIEIVEIINHEYNPGLTWSDIKAL</sequence>
<dbReference type="RefSeq" id="WP_149458036.1">
    <property type="nucleotide sequence ID" value="NZ_SCWC02000001.1"/>
</dbReference>
<evidence type="ECO:0000313" key="2">
    <source>
        <dbReference type="Proteomes" id="UP000295735"/>
    </source>
</evidence>
<accession>A0ABQ6RB60</accession>
<protein>
    <submittedName>
        <fullName evidence="1">Uncharacterized protein</fullName>
    </submittedName>
</protein>
<comment type="caution">
    <text evidence="1">The sequence shown here is derived from an EMBL/GenBank/DDBJ whole genome shotgun (WGS) entry which is preliminary data.</text>
</comment>
<keyword evidence="2" id="KW-1185">Reference proteome</keyword>
<proteinExistence type="predicted"/>
<name>A0ABQ6RB60_9STAP</name>
<organism evidence="1 2">
    <name type="scientific">Macrococcus equipercicus</name>
    <dbReference type="NCBI Taxonomy" id="69967"/>
    <lineage>
        <taxon>Bacteria</taxon>
        <taxon>Bacillati</taxon>
        <taxon>Bacillota</taxon>
        <taxon>Bacilli</taxon>
        <taxon>Bacillales</taxon>
        <taxon>Staphylococcaceae</taxon>
        <taxon>Macrococcus</taxon>
    </lineage>
</organism>
<gene>
    <name evidence="1" type="ORF">ERX35_000975</name>
</gene>
<evidence type="ECO:0000313" key="1">
    <source>
        <dbReference type="EMBL" id="KAA1042485.1"/>
    </source>
</evidence>
<reference evidence="1 2" key="1">
    <citation type="submission" date="2019-09" db="EMBL/GenBank/DDBJ databases">
        <authorList>
            <person name="Mazhar S."/>
            <person name="Altermann E."/>
            <person name="Hill C."/>
            <person name="Mcauliffe O."/>
        </authorList>
    </citation>
    <scope>NUCLEOTIDE SEQUENCE [LARGE SCALE GENOMIC DNA]</scope>
    <source>
        <strain evidence="1 2">ATCC 51831</strain>
    </source>
</reference>
<dbReference type="Proteomes" id="UP000295735">
    <property type="component" value="Unassembled WGS sequence"/>
</dbReference>
<dbReference type="EMBL" id="SCWC02000001">
    <property type="protein sequence ID" value="KAA1042485.1"/>
    <property type="molecule type" value="Genomic_DNA"/>
</dbReference>